<sequence length="286" mass="31126">MHIDTMCLSDLDPELNGDGQLIFGGSGSNHAQSLQAFDTSITYVIPQTEIVEALSTGGSDTDERGNLVEDRGEVDGIFASDDEGGLVILGEHRLAALSTELSELPRLQREHATNGYRDGVTAAKAMSIQGGFDEGFSLGATFGKIAGQLQGMLNTIAETFPENSSERTEMAAFTAAAEKDLCVEAIFAPELWNSDGTWKYIVPGEKEETNLDRIVVFMDVAKAHPVIRKWTETVDELMARWDIKWTIPGREGDEDRIIDENVEQETKPPMKGVGPSAGVTKSSLDW</sequence>
<evidence type="ECO:0000256" key="2">
    <source>
        <dbReference type="ARBA" id="ARBA00004123"/>
    </source>
</evidence>
<name>A0ABR3YN44_9PEZI</name>
<evidence type="ECO:0000256" key="7">
    <source>
        <dbReference type="ARBA" id="ARBA00018400"/>
    </source>
</evidence>
<dbReference type="EMBL" id="JAWDJO010000223">
    <property type="protein sequence ID" value="KAL1889288.1"/>
    <property type="molecule type" value="Genomic_DNA"/>
</dbReference>
<comment type="subcellular location">
    <subcellularLocation>
        <location evidence="3">Cytoplasm</location>
    </subcellularLocation>
    <subcellularLocation>
        <location evidence="2">Nucleus</location>
    </subcellularLocation>
</comment>
<evidence type="ECO:0000256" key="3">
    <source>
        <dbReference type="ARBA" id="ARBA00004496"/>
    </source>
</evidence>
<gene>
    <name evidence="12" type="primary">YAE1</name>
    <name evidence="12" type="ORF">Cpir12675_005854</name>
</gene>
<accession>A0ABR3YN44</accession>
<keyword evidence="13" id="KW-1185">Reference proteome</keyword>
<evidence type="ECO:0000313" key="12">
    <source>
        <dbReference type="EMBL" id="KAL1889288.1"/>
    </source>
</evidence>
<evidence type="ECO:0000256" key="6">
    <source>
        <dbReference type="ARBA" id="ARBA00017286"/>
    </source>
</evidence>
<dbReference type="InterPro" id="IPR019191">
    <property type="entry name" value="Essential_protein_Yae1_N"/>
</dbReference>
<protein>
    <recommendedName>
        <fullName evidence="7">Protein YAE1</fullName>
    </recommendedName>
    <alternativeName>
        <fullName evidence="6">Protein yae1</fullName>
    </alternativeName>
</protein>
<proteinExistence type="inferred from homology"/>
<evidence type="ECO:0000256" key="10">
    <source>
        <dbReference type="SAM" id="MobiDB-lite"/>
    </source>
</evidence>
<reference evidence="12 13" key="1">
    <citation type="journal article" date="2024" name="IMA Fungus">
        <title>IMA Genome - F19 : A genome assembly and annotation guide to empower mycologists, including annotated draft genome sequences of Ceratocystis pirilliformis, Diaporthe australafricana, Fusarium ophioides, Paecilomyces lecythidis, and Sporothrix stenoceras.</title>
        <authorList>
            <person name="Aylward J."/>
            <person name="Wilson A.M."/>
            <person name="Visagie C.M."/>
            <person name="Spraker J."/>
            <person name="Barnes I."/>
            <person name="Buitendag C."/>
            <person name="Ceriani C."/>
            <person name="Del Mar Angel L."/>
            <person name="du Plessis D."/>
            <person name="Fuchs T."/>
            <person name="Gasser K."/>
            <person name="Kramer D."/>
            <person name="Li W."/>
            <person name="Munsamy K."/>
            <person name="Piso A."/>
            <person name="Price J.L."/>
            <person name="Sonnekus B."/>
            <person name="Thomas C."/>
            <person name="van der Nest A."/>
            <person name="van Dijk A."/>
            <person name="van Heerden A."/>
            <person name="van Vuuren N."/>
            <person name="Yilmaz N."/>
            <person name="Duong T.A."/>
            <person name="van der Merwe N.A."/>
            <person name="Wingfield M.J."/>
            <person name="Wingfield B.D."/>
        </authorList>
    </citation>
    <scope>NUCLEOTIDE SEQUENCE [LARGE SCALE GENOMIC DNA]</scope>
    <source>
        <strain evidence="12 13">CMW 12675</strain>
    </source>
</reference>
<comment type="function">
    <text evidence="1">The complex LTO1:YAE1 may function as a target specific adapter that probably recruits apo-RPLI1 to the cytosolic iron-sulfur protein assembly (CIA) complex machinery. May be required for biogenesis of the large ribosomal subunit and initiation of translation.</text>
</comment>
<evidence type="ECO:0000256" key="1">
    <source>
        <dbReference type="ARBA" id="ARBA00003836"/>
    </source>
</evidence>
<evidence type="ECO:0000259" key="11">
    <source>
        <dbReference type="Pfam" id="PF09811"/>
    </source>
</evidence>
<dbReference type="Pfam" id="PF09811">
    <property type="entry name" value="Yae1_N"/>
    <property type="match status" value="1"/>
</dbReference>
<evidence type="ECO:0000256" key="5">
    <source>
        <dbReference type="ARBA" id="ARBA00011427"/>
    </source>
</evidence>
<dbReference type="Proteomes" id="UP001583280">
    <property type="component" value="Unassembled WGS sequence"/>
</dbReference>
<comment type="subunit">
    <text evidence="5">May form a complex with LTO1.</text>
</comment>
<evidence type="ECO:0000313" key="13">
    <source>
        <dbReference type="Proteomes" id="UP001583280"/>
    </source>
</evidence>
<comment type="caution">
    <text evidence="12">The sequence shown here is derived from an EMBL/GenBank/DDBJ whole genome shotgun (WGS) entry which is preliminary data.</text>
</comment>
<dbReference type="PANTHER" id="PTHR18829:SF0">
    <property type="entry name" value="PROTEIN YAE1 HOMOLOG"/>
    <property type="match status" value="1"/>
</dbReference>
<evidence type="ECO:0000256" key="9">
    <source>
        <dbReference type="ARBA" id="ARBA00023242"/>
    </source>
</evidence>
<feature type="domain" description="Essential protein Yae1 N-terminal" evidence="11">
    <location>
        <begin position="115"/>
        <end position="153"/>
    </location>
</feature>
<keyword evidence="8" id="KW-0963">Cytoplasm</keyword>
<feature type="region of interest" description="Disordered" evidence="10">
    <location>
        <begin position="264"/>
        <end position="286"/>
    </location>
</feature>
<comment type="similarity">
    <text evidence="4">Belongs to the YAE1 family.</text>
</comment>
<dbReference type="InterPro" id="IPR038881">
    <property type="entry name" value="Yae1-like"/>
</dbReference>
<dbReference type="PANTHER" id="PTHR18829">
    <property type="entry name" value="PROTEIN YAE1 HOMOLOG"/>
    <property type="match status" value="1"/>
</dbReference>
<keyword evidence="9" id="KW-0539">Nucleus</keyword>
<organism evidence="12 13">
    <name type="scientific">Ceratocystis pirilliformis</name>
    <dbReference type="NCBI Taxonomy" id="259994"/>
    <lineage>
        <taxon>Eukaryota</taxon>
        <taxon>Fungi</taxon>
        <taxon>Dikarya</taxon>
        <taxon>Ascomycota</taxon>
        <taxon>Pezizomycotina</taxon>
        <taxon>Sordariomycetes</taxon>
        <taxon>Hypocreomycetidae</taxon>
        <taxon>Microascales</taxon>
        <taxon>Ceratocystidaceae</taxon>
        <taxon>Ceratocystis</taxon>
    </lineage>
</organism>
<evidence type="ECO:0000256" key="8">
    <source>
        <dbReference type="ARBA" id="ARBA00022490"/>
    </source>
</evidence>
<evidence type="ECO:0000256" key="4">
    <source>
        <dbReference type="ARBA" id="ARBA00007096"/>
    </source>
</evidence>